<dbReference type="AlphaFoldDB" id="A0A177ATE6"/>
<evidence type="ECO:0000313" key="2">
    <source>
        <dbReference type="Proteomes" id="UP000078046"/>
    </source>
</evidence>
<organism evidence="1 2">
    <name type="scientific">Intoshia linei</name>
    <dbReference type="NCBI Taxonomy" id="1819745"/>
    <lineage>
        <taxon>Eukaryota</taxon>
        <taxon>Metazoa</taxon>
        <taxon>Spiralia</taxon>
        <taxon>Lophotrochozoa</taxon>
        <taxon>Mesozoa</taxon>
        <taxon>Orthonectida</taxon>
        <taxon>Rhopaluridae</taxon>
        <taxon>Intoshia</taxon>
    </lineage>
</organism>
<accession>A0A177ATE6</accession>
<protein>
    <submittedName>
        <fullName evidence="1">Uncharacterized protein</fullName>
    </submittedName>
</protein>
<comment type="caution">
    <text evidence="1">The sequence shown here is derived from an EMBL/GenBank/DDBJ whole genome shotgun (WGS) entry which is preliminary data.</text>
</comment>
<dbReference type="Proteomes" id="UP000078046">
    <property type="component" value="Unassembled WGS sequence"/>
</dbReference>
<sequence length="122" mass="14557">MMYTENYIFESTAQNKEVREACFVPSQESYNYSIEISDIANFSSSDQKSRDYNYYNQCKNSQFSNNHLYYSPEQYPPSCRKEFCDQSYPNNSKDVFSDYQKDPVNTNPISKLVILYSLWRIY</sequence>
<dbReference type="EMBL" id="LWCA01001702">
    <property type="protein sequence ID" value="OAF64643.1"/>
    <property type="molecule type" value="Genomic_DNA"/>
</dbReference>
<name>A0A177ATE6_9BILA</name>
<reference evidence="1 2" key="1">
    <citation type="submission" date="2016-04" db="EMBL/GenBank/DDBJ databases">
        <title>The genome of Intoshia linei affirms orthonectids as highly simplified spiralians.</title>
        <authorList>
            <person name="Mikhailov K.V."/>
            <person name="Slusarev G.S."/>
            <person name="Nikitin M.A."/>
            <person name="Logacheva M.D."/>
            <person name="Penin A."/>
            <person name="Aleoshin V."/>
            <person name="Panchin Y.V."/>
        </authorList>
    </citation>
    <scope>NUCLEOTIDE SEQUENCE [LARGE SCALE GENOMIC DNA]</scope>
    <source>
        <strain evidence="1">Intl2013</strain>
        <tissue evidence="1">Whole animal</tissue>
    </source>
</reference>
<proteinExistence type="predicted"/>
<evidence type="ECO:0000313" key="1">
    <source>
        <dbReference type="EMBL" id="OAF64643.1"/>
    </source>
</evidence>
<keyword evidence="2" id="KW-1185">Reference proteome</keyword>
<gene>
    <name evidence="1" type="ORF">A3Q56_07646</name>
</gene>